<evidence type="ECO:0000256" key="2">
    <source>
        <dbReference type="ARBA" id="ARBA00023015"/>
    </source>
</evidence>
<dbReference type="Pfam" id="PF00072">
    <property type="entry name" value="Response_reg"/>
    <property type="match status" value="1"/>
</dbReference>
<dbReference type="SMART" id="SM00448">
    <property type="entry name" value="REC"/>
    <property type="match status" value="1"/>
</dbReference>
<dbReference type="GO" id="GO:0043565">
    <property type="term" value="F:sequence-specific DNA binding"/>
    <property type="evidence" value="ECO:0007669"/>
    <property type="project" value="InterPro"/>
</dbReference>
<feature type="domain" description="HTH araC/xylS-type" evidence="7">
    <location>
        <begin position="245"/>
        <end position="344"/>
    </location>
</feature>
<dbReference type="InterPro" id="IPR018062">
    <property type="entry name" value="HTH_AraC-typ_CS"/>
</dbReference>
<dbReference type="InterPro" id="IPR020449">
    <property type="entry name" value="Tscrpt_reg_AraC-type_HTH"/>
</dbReference>
<keyword evidence="3" id="KW-0238">DNA-binding</keyword>
<sequence length="360" mass="41184">MKIILVDDDPLALEGITHMLHWERFGGELVGSATNGKEAVALLHAHHPDVVISDIRMPVMDGLELAKYIFENNFHARMILLSGHSEFEYAQRALHYHVTDYILKPVTRSKLNHFEERLIALQQELSADSPPWCVVDEALRTRVGELLRKGDMASMAELLISQDVFDSLSDKKDMLGIQLLNYLFIYQEELGKDRACLDAMRQKAMTEYWKLPTQQERLSFLAAQYYDLMEYAESCKGEYTSPIVSYCLQAIQKNYSDPNFNISNLADSLHLSLSYLSTVFKNATGQNISSCLSAKRLEKAKESLKDLSIPIKDVCDACGYDDPRYFAKVFKKHTGMTPSEFRNLYSQGEFNHLEAEERER</sequence>
<evidence type="ECO:0000313" key="9">
    <source>
        <dbReference type="EMBL" id="HJC71604.1"/>
    </source>
</evidence>
<evidence type="ECO:0000259" key="7">
    <source>
        <dbReference type="PROSITE" id="PS01124"/>
    </source>
</evidence>
<dbReference type="EMBL" id="DWWA01000013">
    <property type="protein sequence ID" value="HJC71604.1"/>
    <property type="molecule type" value="Genomic_DNA"/>
</dbReference>
<dbReference type="PRINTS" id="PR00032">
    <property type="entry name" value="HTHARAC"/>
</dbReference>
<reference evidence="9" key="1">
    <citation type="journal article" date="2021" name="PeerJ">
        <title>Extensive microbial diversity within the chicken gut microbiome revealed by metagenomics and culture.</title>
        <authorList>
            <person name="Gilroy R."/>
            <person name="Ravi A."/>
            <person name="Getino M."/>
            <person name="Pursley I."/>
            <person name="Horton D.L."/>
            <person name="Alikhan N.F."/>
            <person name="Baker D."/>
            <person name="Gharbi K."/>
            <person name="Hall N."/>
            <person name="Watson M."/>
            <person name="Adriaenssens E.M."/>
            <person name="Foster-Nyarko E."/>
            <person name="Jarju S."/>
            <person name="Secka A."/>
            <person name="Antonio M."/>
            <person name="Oren A."/>
            <person name="Chaudhuri R.R."/>
            <person name="La Ragione R."/>
            <person name="Hildebrand F."/>
            <person name="Pallen M.J."/>
        </authorList>
    </citation>
    <scope>NUCLEOTIDE SEQUENCE</scope>
    <source>
        <strain evidence="9">5933</strain>
    </source>
</reference>
<name>A0A9D2TIT9_9FIRM</name>
<dbReference type="Proteomes" id="UP000823918">
    <property type="component" value="Unassembled WGS sequence"/>
</dbReference>
<keyword evidence="6" id="KW-0597">Phosphoprotein</keyword>
<dbReference type="InterPro" id="IPR018060">
    <property type="entry name" value="HTH_AraC"/>
</dbReference>
<comment type="caution">
    <text evidence="9">The sequence shown here is derived from an EMBL/GenBank/DDBJ whole genome shotgun (WGS) entry which is preliminary data.</text>
</comment>
<reference evidence="9" key="2">
    <citation type="submission" date="2021-04" db="EMBL/GenBank/DDBJ databases">
        <authorList>
            <person name="Gilroy R."/>
        </authorList>
    </citation>
    <scope>NUCLEOTIDE SEQUENCE</scope>
    <source>
        <strain evidence="9">5933</strain>
    </source>
</reference>
<dbReference type="PROSITE" id="PS00041">
    <property type="entry name" value="HTH_ARAC_FAMILY_1"/>
    <property type="match status" value="1"/>
</dbReference>
<dbReference type="AlphaFoldDB" id="A0A9D2TIT9"/>
<protein>
    <recommendedName>
        <fullName evidence="1">Stage 0 sporulation protein A homolog</fullName>
    </recommendedName>
</protein>
<dbReference type="PANTHER" id="PTHR43280:SF10">
    <property type="entry name" value="REGULATORY PROTEIN POCR"/>
    <property type="match status" value="1"/>
</dbReference>
<evidence type="ECO:0000256" key="4">
    <source>
        <dbReference type="ARBA" id="ARBA00023163"/>
    </source>
</evidence>
<dbReference type="SUPFAM" id="SSF46689">
    <property type="entry name" value="Homeodomain-like"/>
    <property type="match status" value="1"/>
</dbReference>
<dbReference type="SUPFAM" id="SSF52172">
    <property type="entry name" value="CheY-like"/>
    <property type="match status" value="1"/>
</dbReference>
<evidence type="ECO:0000256" key="3">
    <source>
        <dbReference type="ARBA" id="ARBA00023125"/>
    </source>
</evidence>
<evidence type="ECO:0000256" key="1">
    <source>
        <dbReference type="ARBA" id="ARBA00018672"/>
    </source>
</evidence>
<dbReference type="GO" id="GO:0003700">
    <property type="term" value="F:DNA-binding transcription factor activity"/>
    <property type="evidence" value="ECO:0007669"/>
    <property type="project" value="InterPro"/>
</dbReference>
<evidence type="ECO:0000259" key="8">
    <source>
        <dbReference type="PROSITE" id="PS50110"/>
    </source>
</evidence>
<dbReference type="Pfam" id="PF12833">
    <property type="entry name" value="HTH_18"/>
    <property type="match status" value="1"/>
</dbReference>
<dbReference type="PROSITE" id="PS01124">
    <property type="entry name" value="HTH_ARAC_FAMILY_2"/>
    <property type="match status" value="1"/>
</dbReference>
<dbReference type="Gene3D" id="1.10.10.60">
    <property type="entry name" value="Homeodomain-like"/>
    <property type="match status" value="2"/>
</dbReference>
<dbReference type="InterPro" id="IPR009057">
    <property type="entry name" value="Homeodomain-like_sf"/>
</dbReference>
<keyword evidence="4" id="KW-0804">Transcription</keyword>
<gene>
    <name evidence="9" type="ORF">H9698_02260</name>
</gene>
<keyword evidence="2" id="KW-0805">Transcription regulation</keyword>
<accession>A0A9D2TIT9</accession>
<proteinExistence type="predicted"/>
<dbReference type="GO" id="GO:0000160">
    <property type="term" value="P:phosphorelay signal transduction system"/>
    <property type="evidence" value="ECO:0007669"/>
    <property type="project" value="InterPro"/>
</dbReference>
<feature type="modified residue" description="4-aspartylphosphate" evidence="6">
    <location>
        <position position="54"/>
    </location>
</feature>
<comment type="function">
    <text evidence="5">May play the central regulatory role in sporulation. It may be an element of the effector pathway responsible for the activation of sporulation genes in response to nutritional stress. Spo0A may act in concert with spo0H (a sigma factor) to control the expression of some genes that are critical to the sporulation process.</text>
</comment>
<evidence type="ECO:0000313" key="10">
    <source>
        <dbReference type="Proteomes" id="UP000823918"/>
    </source>
</evidence>
<dbReference type="SMART" id="SM00342">
    <property type="entry name" value="HTH_ARAC"/>
    <property type="match status" value="1"/>
</dbReference>
<dbReference type="Gene3D" id="3.40.50.2300">
    <property type="match status" value="1"/>
</dbReference>
<feature type="domain" description="Response regulatory" evidence="8">
    <location>
        <begin position="2"/>
        <end position="119"/>
    </location>
</feature>
<dbReference type="PANTHER" id="PTHR43280">
    <property type="entry name" value="ARAC-FAMILY TRANSCRIPTIONAL REGULATOR"/>
    <property type="match status" value="1"/>
</dbReference>
<dbReference type="InterPro" id="IPR011006">
    <property type="entry name" value="CheY-like_superfamily"/>
</dbReference>
<organism evidence="9 10">
    <name type="scientific">Candidatus Ruthenibacterium merdavium</name>
    <dbReference type="NCBI Taxonomy" id="2838752"/>
    <lineage>
        <taxon>Bacteria</taxon>
        <taxon>Bacillati</taxon>
        <taxon>Bacillota</taxon>
        <taxon>Clostridia</taxon>
        <taxon>Eubacteriales</taxon>
        <taxon>Oscillospiraceae</taxon>
        <taxon>Ruthenibacterium</taxon>
    </lineage>
</organism>
<dbReference type="CDD" id="cd17536">
    <property type="entry name" value="REC_YesN-like"/>
    <property type="match status" value="1"/>
</dbReference>
<evidence type="ECO:0000256" key="6">
    <source>
        <dbReference type="PROSITE-ProRule" id="PRU00169"/>
    </source>
</evidence>
<evidence type="ECO:0000256" key="5">
    <source>
        <dbReference type="ARBA" id="ARBA00024867"/>
    </source>
</evidence>
<dbReference type="PROSITE" id="PS50110">
    <property type="entry name" value="RESPONSE_REGULATORY"/>
    <property type="match status" value="1"/>
</dbReference>
<dbReference type="InterPro" id="IPR001789">
    <property type="entry name" value="Sig_transdc_resp-reg_receiver"/>
</dbReference>